<dbReference type="InterPro" id="IPR008183">
    <property type="entry name" value="Aldose_1/G6P_1-epimerase"/>
</dbReference>
<proteinExistence type="inferred from homology"/>
<keyword evidence="8" id="KW-1185">Reference proteome</keyword>
<evidence type="ECO:0000313" key="7">
    <source>
        <dbReference type="EMBL" id="MSU05338.1"/>
    </source>
</evidence>
<evidence type="ECO:0000256" key="5">
    <source>
        <dbReference type="ARBA" id="ARBA00032300"/>
    </source>
</evidence>
<dbReference type="GO" id="GO:0005737">
    <property type="term" value="C:cytoplasm"/>
    <property type="evidence" value="ECO:0007669"/>
    <property type="project" value="TreeGrafter"/>
</dbReference>
<dbReference type="PANTHER" id="PTHR10091:SF0">
    <property type="entry name" value="GALACTOSE MUTAROTASE"/>
    <property type="match status" value="1"/>
</dbReference>
<organism evidence="7 8">
    <name type="scientific">Bullifex porci</name>
    <dbReference type="NCBI Taxonomy" id="2606638"/>
    <lineage>
        <taxon>Bacteria</taxon>
        <taxon>Pseudomonadati</taxon>
        <taxon>Spirochaetota</taxon>
        <taxon>Spirochaetia</taxon>
        <taxon>Spirochaetales</taxon>
        <taxon>Spirochaetaceae</taxon>
        <taxon>Bullifex</taxon>
    </lineage>
</organism>
<dbReference type="Pfam" id="PF01263">
    <property type="entry name" value="Aldose_epim"/>
    <property type="match status" value="1"/>
</dbReference>
<evidence type="ECO:0000256" key="6">
    <source>
        <dbReference type="ARBA" id="ARBA00033373"/>
    </source>
</evidence>
<evidence type="ECO:0000256" key="3">
    <source>
        <dbReference type="ARBA" id="ARBA00023235"/>
    </source>
</evidence>
<evidence type="ECO:0000256" key="1">
    <source>
        <dbReference type="ARBA" id="ARBA00006206"/>
    </source>
</evidence>
<dbReference type="PROSITE" id="PS00545">
    <property type="entry name" value="ALDOSE_1_EPIMERASE"/>
    <property type="match status" value="1"/>
</dbReference>
<dbReference type="InterPro" id="IPR014718">
    <property type="entry name" value="GH-type_carb-bd"/>
</dbReference>
<sequence>MFGTLQDNREVEKITIKDGNCEVSILTLGAIIQSFKYKLSDGSVREIISGSDYLDSYVDDSTYKGQIVAPFANRIRNATFSMKNETYKLERNNGKNNLHSGSANTGYDVWNVLFKTPNGVVLNTSTKHLGGGFPGNIGITVKYTLSNNTLSINYTMSADRDCVINPTNHVYFNLNGENSDAREQSIMIDADRYTRTDEDLIPLSVDPVNEDYDFRTMRRIRDRRDGIYDTCYELNSGRAAILRGDDLEMTVTTDRPCIQLYTGEFFDSRKARGNGGAFAALALETSSHIDPMNCDRIEEVLLKHGEIFRSITSYSLKEIKK</sequence>
<keyword evidence="4" id="KW-0119">Carbohydrate metabolism</keyword>
<dbReference type="GO" id="GO:0006006">
    <property type="term" value="P:glucose metabolic process"/>
    <property type="evidence" value="ECO:0007669"/>
    <property type="project" value="TreeGrafter"/>
</dbReference>
<dbReference type="CDD" id="cd09019">
    <property type="entry name" value="galactose_mutarotase_like"/>
    <property type="match status" value="1"/>
</dbReference>
<protein>
    <recommendedName>
        <fullName evidence="2">Aldose 1-epimerase</fullName>
    </recommendedName>
    <alternativeName>
        <fullName evidence="6">Galactose mutarotase</fullName>
    </alternativeName>
    <alternativeName>
        <fullName evidence="5">Type-1 mutarotase</fullName>
    </alternativeName>
</protein>
<dbReference type="GO" id="GO:0030246">
    <property type="term" value="F:carbohydrate binding"/>
    <property type="evidence" value="ECO:0007669"/>
    <property type="project" value="InterPro"/>
</dbReference>
<dbReference type="AlphaFoldDB" id="A0A7X2PAM4"/>
<dbReference type="GO" id="GO:0033499">
    <property type="term" value="P:galactose catabolic process via UDP-galactose, Leloir pathway"/>
    <property type="evidence" value="ECO:0007669"/>
    <property type="project" value="TreeGrafter"/>
</dbReference>
<name>A0A7X2PAM4_9SPIO</name>
<dbReference type="InterPro" id="IPR047215">
    <property type="entry name" value="Galactose_mutarotase-like"/>
</dbReference>
<evidence type="ECO:0000256" key="2">
    <source>
        <dbReference type="ARBA" id="ARBA00014165"/>
    </source>
</evidence>
<reference evidence="7 8" key="1">
    <citation type="submission" date="2019-08" db="EMBL/GenBank/DDBJ databases">
        <title>In-depth cultivation of the pig gut microbiome towards novel bacterial diversity and tailored functional studies.</title>
        <authorList>
            <person name="Wylensek D."/>
            <person name="Hitch T.C.A."/>
            <person name="Clavel T."/>
        </authorList>
    </citation>
    <scope>NUCLEOTIDE SEQUENCE [LARGE SCALE GENOMIC DNA]</scope>
    <source>
        <strain evidence="7 8">NM-380-WT-3C1</strain>
    </source>
</reference>
<dbReference type="Proteomes" id="UP000460549">
    <property type="component" value="Unassembled WGS sequence"/>
</dbReference>
<dbReference type="GO" id="GO:0004034">
    <property type="term" value="F:aldose 1-epimerase activity"/>
    <property type="evidence" value="ECO:0007669"/>
    <property type="project" value="TreeGrafter"/>
</dbReference>
<dbReference type="SUPFAM" id="SSF74650">
    <property type="entry name" value="Galactose mutarotase-like"/>
    <property type="match status" value="1"/>
</dbReference>
<dbReference type="InterPro" id="IPR018052">
    <property type="entry name" value="Ald1_epimerase_CS"/>
</dbReference>
<dbReference type="EMBL" id="VUNN01000001">
    <property type="protein sequence ID" value="MSU05338.1"/>
    <property type="molecule type" value="Genomic_DNA"/>
</dbReference>
<keyword evidence="3" id="KW-0413">Isomerase</keyword>
<comment type="similarity">
    <text evidence="1">Belongs to the aldose epimerase family.</text>
</comment>
<accession>A0A7X2PAM4</accession>
<dbReference type="RefSeq" id="WP_154424236.1">
    <property type="nucleotide sequence ID" value="NZ_VUNN01000001.1"/>
</dbReference>
<dbReference type="PANTHER" id="PTHR10091">
    <property type="entry name" value="ALDOSE-1-EPIMERASE"/>
    <property type="match status" value="1"/>
</dbReference>
<comment type="caution">
    <text evidence="7">The sequence shown here is derived from an EMBL/GenBank/DDBJ whole genome shotgun (WGS) entry which is preliminary data.</text>
</comment>
<gene>
    <name evidence="7" type="ORF">FYJ80_00860</name>
</gene>
<evidence type="ECO:0000313" key="8">
    <source>
        <dbReference type="Proteomes" id="UP000460549"/>
    </source>
</evidence>
<evidence type="ECO:0000256" key="4">
    <source>
        <dbReference type="ARBA" id="ARBA00023277"/>
    </source>
</evidence>
<dbReference type="Gene3D" id="2.70.98.10">
    <property type="match status" value="1"/>
</dbReference>
<dbReference type="InterPro" id="IPR011013">
    <property type="entry name" value="Gal_mutarotase_sf_dom"/>
</dbReference>